<keyword evidence="2" id="KW-0489">Methyltransferase</keyword>
<evidence type="ECO:0000256" key="1">
    <source>
        <dbReference type="ARBA" id="ARBA00012771"/>
    </source>
</evidence>
<proteinExistence type="inferred from homology"/>
<dbReference type="PROSITE" id="PS00092">
    <property type="entry name" value="N6_MTASE"/>
    <property type="match status" value="1"/>
</dbReference>
<dbReference type="Pfam" id="PF17827">
    <property type="entry name" value="PrmC_N"/>
    <property type="match status" value="1"/>
</dbReference>
<evidence type="ECO:0000259" key="7">
    <source>
        <dbReference type="Pfam" id="PF17827"/>
    </source>
</evidence>
<organism evidence="8">
    <name type="scientific">freshwater metagenome</name>
    <dbReference type="NCBI Taxonomy" id="449393"/>
    <lineage>
        <taxon>unclassified sequences</taxon>
        <taxon>metagenomes</taxon>
        <taxon>ecological metagenomes</taxon>
    </lineage>
</organism>
<dbReference type="Pfam" id="PF05175">
    <property type="entry name" value="MTS"/>
    <property type="match status" value="1"/>
</dbReference>
<dbReference type="EC" id="2.1.1.297" evidence="1"/>
<feature type="domain" description="Methyltransferase small" evidence="6">
    <location>
        <begin position="117"/>
        <end position="203"/>
    </location>
</feature>
<sequence>MSNPDGHITWRELMASTAEVLNDVPMARWLCEHASGLDAEEFVVELDELVNARSGIHLDAMIRRVLDGEPVQYVMGRWAFRYLDLMIDQRVLIPRPETELMVDVVLRHVGASKGPFTMADLGTGSGAVGLSLLHELPLNSATVWMTDISTDAIDVARANAAGIGRPAAGARFEVGSWWDALPSDVAGLFDVVVSNPPYIARGDAEVESSVNDWEPHSALFSGDDGLDDIRIITADAPQWLCSGGLLVVEMGYTQASAVTSLMSAAGFIDVTVHHDLAGHDRFVSGVKP</sequence>
<dbReference type="GO" id="GO:0003676">
    <property type="term" value="F:nucleic acid binding"/>
    <property type="evidence" value="ECO:0007669"/>
    <property type="project" value="InterPro"/>
</dbReference>
<comment type="catalytic activity">
    <reaction evidence="5">
        <text>L-glutaminyl-[peptide chain release factor] + S-adenosyl-L-methionine = N(5)-methyl-L-glutaminyl-[peptide chain release factor] + S-adenosyl-L-homocysteine + H(+)</text>
        <dbReference type="Rhea" id="RHEA:42896"/>
        <dbReference type="Rhea" id="RHEA-COMP:10271"/>
        <dbReference type="Rhea" id="RHEA-COMP:10272"/>
        <dbReference type="ChEBI" id="CHEBI:15378"/>
        <dbReference type="ChEBI" id="CHEBI:30011"/>
        <dbReference type="ChEBI" id="CHEBI:57856"/>
        <dbReference type="ChEBI" id="CHEBI:59789"/>
        <dbReference type="ChEBI" id="CHEBI:61891"/>
        <dbReference type="EC" id="2.1.1.297"/>
    </reaction>
</comment>
<accession>A0A6J6JW50</accession>
<protein>
    <recommendedName>
        <fullName evidence="1">peptide chain release factor N(5)-glutamine methyltransferase</fullName>
        <ecNumber evidence="1">2.1.1.297</ecNumber>
    </recommendedName>
</protein>
<dbReference type="NCBIfam" id="TIGR03534">
    <property type="entry name" value="RF_mod_PrmC"/>
    <property type="match status" value="1"/>
</dbReference>
<dbReference type="InterPro" id="IPR019874">
    <property type="entry name" value="RF_methyltr_PrmC"/>
</dbReference>
<dbReference type="InterPro" id="IPR004556">
    <property type="entry name" value="HemK-like"/>
</dbReference>
<dbReference type="Gene3D" id="3.40.50.150">
    <property type="entry name" value="Vaccinia Virus protein VP39"/>
    <property type="match status" value="1"/>
</dbReference>
<dbReference type="GO" id="GO:0102559">
    <property type="term" value="F:peptide chain release factor N(5)-glutamine methyltransferase activity"/>
    <property type="evidence" value="ECO:0007669"/>
    <property type="project" value="UniProtKB-EC"/>
</dbReference>
<dbReference type="InterPro" id="IPR029063">
    <property type="entry name" value="SAM-dependent_MTases_sf"/>
</dbReference>
<dbReference type="GO" id="GO:0032259">
    <property type="term" value="P:methylation"/>
    <property type="evidence" value="ECO:0007669"/>
    <property type="project" value="UniProtKB-KW"/>
</dbReference>
<dbReference type="HAMAP" id="MF_02126">
    <property type="entry name" value="RF_methyltr_PrmC"/>
    <property type="match status" value="1"/>
</dbReference>
<evidence type="ECO:0000256" key="4">
    <source>
        <dbReference type="ARBA" id="ARBA00022691"/>
    </source>
</evidence>
<dbReference type="InterPro" id="IPR040758">
    <property type="entry name" value="PrmC_N"/>
</dbReference>
<feature type="domain" description="Release factor glutamine methyltransferase N-terminal" evidence="7">
    <location>
        <begin position="22"/>
        <end position="76"/>
    </location>
</feature>
<evidence type="ECO:0000256" key="5">
    <source>
        <dbReference type="ARBA" id="ARBA00048391"/>
    </source>
</evidence>
<name>A0A6J6JW50_9ZZZZ</name>
<dbReference type="CDD" id="cd02440">
    <property type="entry name" value="AdoMet_MTases"/>
    <property type="match status" value="1"/>
</dbReference>
<dbReference type="Gene3D" id="1.10.8.10">
    <property type="entry name" value="DNA helicase RuvA subunit, C-terminal domain"/>
    <property type="match status" value="1"/>
</dbReference>
<gene>
    <name evidence="8" type="ORF">UFOPK2086_00959</name>
</gene>
<dbReference type="AlphaFoldDB" id="A0A6J6JW50"/>
<dbReference type="SUPFAM" id="SSF53335">
    <property type="entry name" value="S-adenosyl-L-methionine-dependent methyltransferases"/>
    <property type="match status" value="1"/>
</dbReference>
<evidence type="ECO:0000256" key="2">
    <source>
        <dbReference type="ARBA" id="ARBA00022603"/>
    </source>
</evidence>
<evidence type="ECO:0000256" key="3">
    <source>
        <dbReference type="ARBA" id="ARBA00022679"/>
    </source>
</evidence>
<dbReference type="PANTHER" id="PTHR18895:SF74">
    <property type="entry name" value="MTRF1L RELEASE FACTOR GLUTAMINE METHYLTRANSFERASE"/>
    <property type="match status" value="1"/>
</dbReference>
<dbReference type="PANTHER" id="PTHR18895">
    <property type="entry name" value="HEMK METHYLTRANSFERASE"/>
    <property type="match status" value="1"/>
</dbReference>
<dbReference type="InterPro" id="IPR007848">
    <property type="entry name" value="Small_mtfrase_dom"/>
</dbReference>
<dbReference type="NCBIfam" id="TIGR00536">
    <property type="entry name" value="hemK_fam"/>
    <property type="match status" value="1"/>
</dbReference>
<dbReference type="InterPro" id="IPR002052">
    <property type="entry name" value="DNA_methylase_N6_adenine_CS"/>
</dbReference>
<keyword evidence="4" id="KW-0949">S-adenosyl-L-methionine</keyword>
<dbReference type="EMBL" id="CAEZVQ010000138">
    <property type="protein sequence ID" value="CAB4640668.1"/>
    <property type="molecule type" value="Genomic_DNA"/>
</dbReference>
<keyword evidence="3" id="KW-0808">Transferase</keyword>
<dbReference type="InterPro" id="IPR050320">
    <property type="entry name" value="N5-glutamine_MTase"/>
</dbReference>
<reference evidence="8" key="1">
    <citation type="submission" date="2020-05" db="EMBL/GenBank/DDBJ databases">
        <authorList>
            <person name="Chiriac C."/>
            <person name="Salcher M."/>
            <person name="Ghai R."/>
            <person name="Kavagutti S V."/>
        </authorList>
    </citation>
    <scope>NUCLEOTIDE SEQUENCE</scope>
</reference>
<evidence type="ECO:0000313" key="8">
    <source>
        <dbReference type="EMBL" id="CAB4640668.1"/>
    </source>
</evidence>
<evidence type="ECO:0000259" key="6">
    <source>
        <dbReference type="Pfam" id="PF05175"/>
    </source>
</evidence>